<evidence type="ECO:0008006" key="3">
    <source>
        <dbReference type="Google" id="ProtNLM"/>
    </source>
</evidence>
<dbReference type="InterPro" id="IPR032675">
    <property type="entry name" value="LRR_dom_sf"/>
</dbReference>
<dbReference type="Gene3D" id="3.80.10.10">
    <property type="entry name" value="Ribonuclease Inhibitor"/>
    <property type="match status" value="1"/>
</dbReference>
<dbReference type="Proteomes" id="UP001362999">
    <property type="component" value="Unassembled WGS sequence"/>
</dbReference>
<dbReference type="AlphaFoldDB" id="A0AAW0B230"/>
<protein>
    <recommendedName>
        <fullName evidence="3">F-box domain-containing protein</fullName>
    </recommendedName>
</protein>
<proteinExistence type="predicted"/>
<comment type="caution">
    <text evidence="1">The sequence shown here is derived from an EMBL/GenBank/DDBJ whole genome shotgun (WGS) entry which is preliminary data.</text>
</comment>
<keyword evidence="2" id="KW-1185">Reference proteome</keyword>
<accession>A0AAW0B230</accession>
<name>A0AAW0B230_9AGAR</name>
<dbReference type="EMBL" id="JAWWNJ010000045">
    <property type="protein sequence ID" value="KAK7019110.1"/>
    <property type="molecule type" value="Genomic_DNA"/>
</dbReference>
<dbReference type="SUPFAM" id="SSF52058">
    <property type="entry name" value="L domain-like"/>
    <property type="match status" value="1"/>
</dbReference>
<gene>
    <name evidence="1" type="ORF">R3P38DRAFT_2783929</name>
</gene>
<sequence length="364" mass="41726">METQNPLQIQELLDLCITFLRGWGQDYQDLLSCALVARSWVAPAQASLFHTPHVTNHRFMKIDRLALLFCETITAYPFLARELNIVEYFYLQRATIGKICSTTFPRLECLSINLSRITTWEGELSSLVTLKTLRYLQLDVNESFPAISSFLSRFSPTIEHLDLGCRQWDGLLIETSVLPIKITSLKLDVQLWNAPPQRLDIGFLYPFDVSQLRALEVVDAGSLVWESIPDQTSQTIEILQLDLKSKPVDLSRFPHLILLRVVLPEDDMSVLVRTLKTITSGHCLQTLIIWTGFCEPAPEKYKELDITLSSLPLDPFPKIQMESSFIRPRREEDLKDMFPKLVSQNKSNMMPTPVYNVAFLLLEH</sequence>
<evidence type="ECO:0000313" key="2">
    <source>
        <dbReference type="Proteomes" id="UP001362999"/>
    </source>
</evidence>
<reference evidence="1 2" key="1">
    <citation type="journal article" date="2024" name="J Genomics">
        <title>Draft genome sequencing and assembly of Favolaschia claudopus CIRM-BRFM 2984 isolated from oak limbs.</title>
        <authorList>
            <person name="Navarro D."/>
            <person name="Drula E."/>
            <person name="Chaduli D."/>
            <person name="Cazenave R."/>
            <person name="Ahrendt S."/>
            <person name="Wang J."/>
            <person name="Lipzen A."/>
            <person name="Daum C."/>
            <person name="Barry K."/>
            <person name="Grigoriev I.V."/>
            <person name="Favel A."/>
            <person name="Rosso M.N."/>
            <person name="Martin F."/>
        </authorList>
    </citation>
    <scope>NUCLEOTIDE SEQUENCE [LARGE SCALE GENOMIC DNA]</scope>
    <source>
        <strain evidence="1 2">CIRM-BRFM 2984</strain>
    </source>
</reference>
<organism evidence="1 2">
    <name type="scientific">Favolaschia claudopus</name>
    <dbReference type="NCBI Taxonomy" id="2862362"/>
    <lineage>
        <taxon>Eukaryota</taxon>
        <taxon>Fungi</taxon>
        <taxon>Dikarya</taxon>
        <taxon>Basidiomycota</taxon>
        <taxon>Agaricomycotina</taxon>
        <taxon>Agaricomycetes</taxon>
        <taxon>Agaricomycetidae</taxon>
        <taxon>Agaricales</taxon>
        <taxon>Marasmiineae</taxon>
        <taxon>Mycenaceae</taxon>
        <taxon>Favolaschia</taxon>
    </lineage>
</organism>
<evidence type="ECO:0000313" key="1">
    <source>
        <dbReference type="EMBL" id="KAK7019110.1"/>
    </source>
</evidence>